<dbReference type="RefSeq" id="WP_142025223.1">
    <property type="nucleotide sequence ID" value="NZ_VFQE01000001.1"/>
</dbReference>
<protein>
    <recommendedName>
        <fullName evidence="5">DivIVA protein</fullName>
    </recommendedName>
</protein>
<dbReference type="AlphaFoldDB" id="A0A543PEX6"/>
<dbReference type="EMBL" id="VFQE01000001">
    <property type="protein sequence ID" value="TQN42609.1"/>
    <property type="molecule type" value="Genomic_DNA"/>
</dbReference>
<gene>
    <name evidence="3" type="ORF">FHU33_2015</name>
</gene>
<evidence type="ECO:0000256" key="1">
    <source>
        <dbReference type="SAM" id="Coils"/>
    </source>
</evidence>
<proteinExistence type="predicted"/>
<organism evidence="3 4">
    <name type="scientific">Blastococcus colisei</name>
    <dbReference type="NCBI Taxonomy" id="1564162"/>
    <lineage>
        <taxon>Bacteria</taxon>
        <taxon>Bacillati</taxon>
        <taxon>Actinomycetota</taxon>
        <taxon>Actinomycetes</taxon>
        <taxon>Geodermatophilales</taxon>
        <taxon>Geodermatophilaceae</taxon>
        <taxon>Blastococcus</taxon>
    </lineage>
</organism>
<reference evidence="3 4" key="1">
    <citation type="submission" date="2019-06" db="EMBL/GenBank/DDBJ databases">
        <title>Sequencing the genomes of 1000 actinobacteria strains.</title>
        <authorList>
            <person name="Klenk H.-P."/>
        </authorList>
    </citation>
    <scope>NUCLEOTIDE SEQUENCE [LARGE SCALE GENOMIC DNA]</scope>
    <source>
        <strain evidence="3 4">DSM 46837</strain>
    </source>
</reference>
<feature type="region of interest" description="Disordered" evidence="2">
    <location>
        <begin position="275"/>
        <end position="309"/>
    </location>
</feature>
<dbReference type="OrthoDB" id="5186272at2"/>
<evidence type="ECO:0008006" key="5">
    <source>
        <dbReference type="Google" id="ProtNLM"/>
    </source>
</evidence>
<accession>A0A543PEX6</accession>
<comment type="caution">
    <text evidence="3">The sequence shown here is derived from an EMBL/GenBank/DDBJ whole genome shotgun (WGS) entry which is preliminary data.</text>
</comment>
<keyword evidence="4" id="KW-1185">Reference proteome</keyword>
<feature type="coiled-coil region" evidence="1">
    <location>
        <begin position="180"/>
        <end position="254"/>
    </location>
</feature>
<dbReference type="Proteomes" id="UP000319865">
    <property type="component" value="Unassembled WGS sequence"/>
</dbReference>
<name>A0A543PEX6_9ACTN</name>
<evidence type="ECO:0000313" key="3">
    <source>
        <dbReference type="EMBL" id="TQN42609.1"/>
    </source>
</evidence>
<evidence type="ECO:0000256" key="2">
    <source>
        <dbReference type="SAM" id="MobiDB-lite"/>
    </source>
</evidence>
<feature type="region of interest" description="Disordered" evidence="2">
    <location>
        <begin position="1"/>
        <end position="28"/>
    </location>
</feature>
<evidence type="ECO:0000313" key="4">
    <source>
        <dbReference type="Proteomes" id="UP000319865"/>
    </source>
</evidence>
<sequence length="309" mass="33683">MVRSGSGGALVDAGGANGRPPGELPEAPNVRGDLEELMDHRPVFRVRLHGYDRLEVDNYTAWAEGELIAVRRQVDHLLSRFGECSAELEISRRLLADVPRGRESFPVSERVQEMLRLASDEAAALTEAGAQEAERIVAEARAEADARLRKAHQIKEMAVDAADELVDLARRDRATAAQAIERAEFEAAEILRQAAAERDRLAQLAARDRDRAAADASARRAAVQAEIDDLRRQRDQARQSMRELIDRIGEALQAVAGIVPEDVPRTHVVRGNVAVEGDGSHPAAQGAVPDAREEPDVVVMTGRPAPVPH</sequence>
<keyword evidence="1" id="KW-0175">Coiled coil</keyword>